<sequence>MDLSIPLFPIVYGQIPPFLYQLISEASVINVDKQSVYRSSGVSFLLTRRVVAKSRRLGKAFTIKAFHSSHLPDIKSGSPITAIRTKGWVLTPALIGCPRLAIWFGFQICNSRIFNNCSCYEYCVNHDTDDEVTLI</sequence>
<protein>
    <submittedName>
        <fullName evidence="1">Uncharacterized protein</fullName>
    </submittedName>
</protein>
<dbReference type="AlphaFoldDB" id="A0A1Y1KTC4"/>
<accession>A0A1Y1KTC4</accession>
<reference evidence="1" key="1">
    <citation type="journal article" date="2016" name="Sci. Rep.">
        <title>Molecular characterization of firefly nuptial gifts: a multi-omics approach sheds light on postcopulatory sexual selection.</title>
        <authorList>
            <person name="Al-Wathiqui N."/>
            <person name="Fallon T.R."/>
            <person name="South A."/>
            <person name="Weng J.K."/>
            <person name="Lewis S.M."/>
        </authorList>
    </citation>
    <scope>NUCLEOTIDE SEQUENCE</scope>
</reference>
<name>A0A1Y1KTC4_PHOPY</name>
<proteinExistence type="predicted"/>
<dbReference type="EMBL" id="GEZM01076727">
    <property type="protein sequence ID" value="JAV63701.1"/>
    <property type="molecule type" value="Transcribed_RNA"/>
</dbReference>
<organism evidence="1">
    <name type="scientific">Photinus pyralis</name>
    <name type="common">Common eastern firefly</name>
    <name type="synonym">Lampyris pyralis</name>
    <dbReference type="NCBI Taxonomy" id="7054"/>
    <lineage>
        <taxon>Eukaryota</taxon>
        <taxon>Metazoa</taxon>
        <taxon>Ecdysozoa</taxon>
        <taxon>Arthropoda</taxon>
        <taxon>Hexapoda</taxon>
        <taxon>Insecta</taxon>
        <taxon>Pterygota</taxon>
        <taxon>Neoptera</taxon>
        <taxon>Endopterygota</taxon>
        <taxon>Coleoptera</taxon>
        <taxon>Polyphaga</taxon>
        <taxon>Elateriformia</taxon>
        <taxon>Elateroidea</taxon>
        <taxon>Lampyridae</taxon>
        <taxon>Lampyrinae</taxon>
        <taxon>Photinus</taxon>
    </lineage>
</organism>
<evidence type="ECO:0000313" key="1">
    <source>
        <dbReference type="EMBL" id="JAV63701.1"/>
    </source>
</evidence>